<dbReference type="SMART" id="SM00387">
    <property type="entry name" value="HATPase_c"/>
    <property type="match status" value="1"/>
</dbReference>
<name>D5BWD1_NITHN</name>
<dbReference type="PANTHER" id="PTHR43065:SF52">
    <property type="entry name" value="SENSOR PROTEIN KINASE PILS"/>
    <property type="match status" value="1"/>
</dbReference>
<comment type="catalytic activity">
    <reaction evidence="1">
        <text>ATP + protein L-histidine = ADP + protein N-phospho-L-histidine.</text>
        <dbReference type="EC" id="2.7.13.3"/>
    </reaction>
</comment>
<evidence type="ECO:0000256" key="1">
    <source>
        <dbReference type="ARBA" id="ARBA00000085"/>
    </source>
</evidence>
<keyword evidence="7" id="KW-1185">Reference proteome</keyword>
<dbReference type="RefSeq" id="WP_013031676.1">
    <property type="nucleotide sequence ID" value="NC_013960.1"/>
</dbReference>
<feature type="transmembrane region" description="Helical" evidence="4">
    <location>
        <begin position="177"/>
        <end position="196"/>
    </location>
</feature>
<evidence type="ECO:0000256" key="4">
    <source>
        <dbReference type="SAM" id="Phobius"/>
    </source>
</evidence>
<dbReference type="InterPro" id="IPR004358">
    <property type="entry name" value="Sig_transdc_His_kin-like_C"/>
</dbReference>
<feature type="domain" description="Histidine kinase" evidence="5">
    <location>
        <begin position="337"/>
        <end position="549"/>
    </location>
</feature>
<dbReference type="Pfam" id="PF00512">
    <property type="entry name" value="HisKA"/>
    <property type="match status" value="1"/>
</dbReference>
<dbReference type="InterPro" id="IPR036097">
    <property type="entry name" value="HisK_dim/P_sf"/>
</dbReference>
<dbReference type="InterPro" id="IPR000014">
    <property type="entry name" value="PAS"/>
</dbReference>
<dbReference type="Proteomes" id="UP000001844">
    <property type="component" value="Chromosome"/>
</dbReference>
<dbReference type="CDD" id="cd00082">
    <property type="entry name" value="HisKA"/>
    <property type="match status" value="1"/>
</dbReference>
<dbReference type="PROSITE" id="PS50109">
    <property type="entry name" value="HIS_KIN"/>
    <property type="match status" value="1"/>
</dbReference>
<protein>
    <recommendedName>
        <fullName evidence="2">histidine kinase</fullName>
        <ecNumber evidence="2">2.7.13.3</ecNumber>
    </recommendedName>
</protein>
<dbReference type="EC" id="2.7.13.3" evidence="2"/>
<keyword evidence="4" id="KW-0812">Transmembrane</keyword>
<dbReference type="InterPro" id="IPR005467">
    <property type="entry name" value="His_kinase_dom"/>
</dbReference>
<dbReference type="InterPro" id="IPR036890">
    <property type="entry name" value="HATPase_C_sf"/>
</dbReference>
<feature type="transmembrane region" description="Helical" evidence="4">
    <location>
        <begin position="96"/>
        <end position="115"/>
    </location>
</feature>
<dbReference type="KEGG" id="nhl:Nhal_0597"/>
<keyword evidence="3" id="KW-0597">Phosphoprotein</keyword>
<dbReference type="HOGENOM" id="CLU_000445_114_39_6"/>
<dbReference type="SUPFAM" id="SSF47384">
    <property type="entry name" value="Homodimeric domain of signal transducing histidine kinase"/>
    <property type="match status" value="1"/>
</dbReference>
<dbReference type="Gene3D" id="3.30.565.10">
    <property type="entry name" value="Histidine kinase-like ATPase, C-terminal domain"/>
    <property type="match status" value="1"/>
</dbReference>
<evidence type="ECO:0000256" key="3">
    <source>
        <dbReference type="ARBA" id="ARBA00022553"/>
    </source>
</evidence>
<dbReference type="Gene3D" id="3.30.450.20">
    <property type="entry name" value="PAS domain"/>
    <property type="match status" value="1"/>
</dbReference>
<keyword evidence="6" id="KW-0547">Nucleotide-binding</keyword>
<sequence length="555" mass="59950">MTIFVAVSTVNWRRGIKTKITTAVKGQSLVPAWRPLAVFCVYRLLIVFLLLGVVITGVGPRFLGQSQPDLFLITCLVYGAAAIALSVATVARIGGFYFQVLLQLSLDIGAITLLMHASGGVPSGLGMLLVVVIAAGGILTVGRTANALAALATLAVLFEQSYSLVSRDFEAVHYTQAGLLGATLFATALLAQVLAARIRESEALAAQQSLDLANISQLNGYIIQRLQSGVLVVDRNDTIRLINQAGEELLGLKPGREGDPLAMAVPPLAEQLACWRKEHHSYQPKAFRSALEQSEILPKFISLGAPYGTLIFLEDTSVLARQAQQLKLASLGRLTASIAHEIRNPLGAISHASQLLRESSTLNPSERRLLEIILNHCGRVNDIIKNVLQLSRRKHSRLEALLLKPWLLHFLEEFCRTHGIDRAAVVLQVDPGKVRVHVDPSQLHQILWNLCDNARRHSQDSDGSPCLQISVGIKANTGQVFLDVMDRGPGIAKEAVDKIFEPFFTTQGAGTGLGLYLARELSECNDASLEYYPVPGGGSCFRLCFAPLGVGANAA</sequence>
<feature type="transmembrane region" description="Helical" evidence="4">
    <location>
        <begin position="70"/>
        <end position="90"/>
    </location>
</feature>
<dbReference type="Pfam" id="PF25323">
    <property type="entry name" value="6TM_PilS"/>
    <property type="match status" value="1"/>
</dbReference>
<dbReference type="InterPro" id="IPR003661">
    <property type="entry name" value="HisK_dim/P_dom"/>
</dbReference>
<dbReference type="Gene3D" id="1.10.287.130">
    <property type="match status" value="1"/>
</dbReference>
<dbReference type="Pfam" id="PF02518">
    <property type="entry name" value="HATPase_c"/>
    <property type="match status" value="1"/>
</dbReference>
<evidence type="ECO:0000259" key="5">
    <source>
        <dbReference type="PROSITE" id="PS50109"/>
    </source>
</evidence>
<keyword evidence="4" id="KW-0472">Membrane</keyword>
<dbReference type="GO" id="GO:0000155">
    <property type="term" value="F:phosphorelay sensor kinase activity"/>
    <property type="evidence" value="ECO:0007669"/>
    <property type="project" value="InterPro"/>
</dbReference>
<dbReference type="SUPFAM" id="SSF55874">
    <property type="entry name" value="ATPase domain of HSP90 chaperone/DNA topoisomerase II/histidine kinase"/>
    <property type="match status" value="1"/>
</dbReference>
<feature type="transmembrane region" description="Helical" evidence="4">
    <location>
        <begin position="127"/>
        <end position="157"/>
    </location>
</feature>
<dbReference type="AlphaFoldDB" id="D5BWD1"/>
<organism evidence="6 7">
    <name type="scientific">Nitrosococcus halophilus (strain Nc4)</name>
    <dbReference type="NCBI Taxonomy" id="472759"/>
    <lineage>
        <taxon>Bacteria</taxon>
        <taxon>Pseudomonadati</taxon>
        <taxon>Pseudomonadota</taxon>
        <taxon>Gammaproteobacteria</taxon>
        <taxon>Chromatiales</taxon>
        <taxon>Chromatiaceae</taxon>
        <taxon>Nitrosococcus</taxon>
    </lineage>
</organism>
<feature type="transmembrane region" description="Helical" evidence="4">
    <location>
        <begin position="36"/>
        <end position="58"/>
    </location>
</feature>
<proteinExistence type="predicted"/>
<dbReference type="CDD" id="cd00075">
    <property type="entry name" value="HATPase"/>
    <property type="match status" value="1"/>
</dbReference>
<dbReference type="GO" id="GO:0005524">
    <property type="term" value="F:ATP binding"/>
    <property type="evidence" value="ECO:0007669"/>
    <property type="project" value="UniProtKB-KW"/>
</dbReference>
<keyword evidence="6" id="KW-0067">ATP-binding</keyword>
<dbReference type="InterPro" id="IPR003594">
    <property type="entry name" value="HATPase_dom"/>
</dbReference>
<keyword evidence="4" id="KW-1133">Transmembrane helix</keyword>
<dbReference type="EMBL" id="CP001798">
    <property type="protein sequence ID" value="ADE13781.1"/>
    <property type="molecule type" value="Genomic_DNA"/>
</dbReference>
<dbReference type="PANTHER" id="PTHR43065">
    <property type="entry name" value="SENSOR HISTIDINE KINASE"/>
    <property type="match status" value="1"/>
</dbReference>
<dbReference type="SMART" id="SM00388">
    <property type="entry name" value="HisKA"/>
    <property type="match status" value="1"/>
</dbReference>
<dbReference type="eggNOG" id="COG2205">
    <property type="taxonomic scope" value="Bacteria"/>
</dbReference>
<gene>
    <name evidence="6" type="ordered locus">Nhal_0597</name>
</gene>
<evidence type="ECO:0000313" key="7">
    <source>
        <dbReference type="Proteomes" id="UP000001844"/>
    </source>
</evidence>
<reference evidence="7" key="1">
    <citation type="submission" date="2010-04" db="EMBL/GenBank/DDBJ databases">
        <title>Complete genome sequence of Nitrosococcus halophilus Nc4, a salt-adapted, aerobic obligate ammonia-oxidizing sulfur purple bacterium.</title>
        <authorList>
            <consortium name="US DOE Joint Genome Institute"/>
            <person name="Campbell M.A."/>
            <person name="Malfatti S.A."/>
            <person name="Chain P.S.G."/>
            <person name="Heidelberg J.F."/>
            <person name="Ward B.B."/>
            <person name="Klotz M.G."/>
        </authorList>
    </citation>
    <scope>NUCLEOTIDE SEQUENCE [LARGE SCALE GENOMIC DNA]</scope>
    <source>
        <strain evidence="7">Nc4</strain>
    </source>
</reference>
<dbReference type="PRINTS" id="PR00344">
    <property type="entry name" value="BCTRLSENSOR"/>
</dbReference>
<evidence type="ECO:0000313" key="6">
    <source>
        <dbReference type="EMBL" id="ADE13781.1"/>
    </source>
</evidence>
<dbReference type="Pfam" id="PF13188">
    <property type="entry name" value="PAS_8"/>
    <property type="match status" value="1"/>
</dbReference>
<evidence type="ECO:0000256" key="2">
    <source>
        <dbReference type="ARBA" id="ARBA00012438"/>
    </source>
</evidence>
<dbReference type="STRING" id="472759.Nhal_0597"/>
<accession>D5BWD1</accession>